<feature type="transmembrane region" description="Helical" evidence="1">
    <location>
        <begin position="45"/>
        <end position="64"/>
    </location>
</feature>
<reference evidence="2" key="2">
    <citation type="submission" date="2022-08" db="EMBL/GenBank/DDBJ databases">
        <title>Novel sulphate-reducing endosymbionts in the free-living metamonad Anaeramoeba.</title>
        <authorList>
            <person name="Jerlstrom-Hultqvist J."/>
            <person name="Cepicka I."/>
            <person name="Gallot-Lavallee L."/>
            <person name="Salas-Leiva D."/>
            <person name="Curtis B.A."/>
            <person name="Zahonova K."/>
            <person name="Pipaliya S."/>
            <person name="Dacks J."/>
            <person name="Roger A.J."/>
        </authorList>
    </citation>
    <scope>NUCLEOTIDE SEQUENCE</scope>
    <source>
        <strain evidence="2">Busselton2</strain>
    </source>
</reference>
<evidence type="ECO:0000313" key="3">
    <source>
        <dbReference type="EMBL" id="KAJ6233528.1"/>
    </source>
</evidence>
<protein>
    <submittedName>
        <fullName evidence="2">Tobamovirus multiplication protein 1-like isoform x1</fullName>
    </submittedName>
</protein>
<gene>
    <name evidence="2" type="ORF">M0812_16760</name>
    <name evidence="3" type="ORF">M0813_29835</name>
</gene>
<evidence type="ECO:0000313" key="5">
    <source>
        <dbReference type="Proteomes" id="UP001150062"/>
    </source>
</evidence>
<evidence type="ECO:0000313" key="4">
    <source>
        <dbReference type="Proteomes" id="UP001146793"/>
    </source>
</evidence>
<dbReference type="AlphaFoldDB" id="A0AAV7Z684"/>
<proteinExistence type="predicted"/>
<feature type="transmembrane region" description="Helical" evidence="1">
    <location>
        <begin position="190"/>
        <end position="210"/>
    </location>
</feature>
<feature type="transmembrane region" description="Helical" evidence="1">
    <location>
        <begin position="76"/>
        <end position="97"/>
    </location>
</feature>
<keyword evidence="1" id="KW-0472">Membrane</keyword>
<feature type="transmembrane region" description="Helical" evidence="1">
    <location>
        <begin position="12"/>
        <end position="33"/>
    </location>
</feature>
<comment type="caution">
    <text evidence="2">The sequence shown here is derived from an EMBL/GenBank/DDBJ whole genome shotgun (WGS) entry which is preliminary data.</text>
</comment>
<organism evidence="2 4">
    <name type="scientific">Anaeramoeba flamelloides</name>
    <dbReference type="NCBI Taxonomy" id="1746091"/>
    <lineage>
        <taxon>Eukaryota</taxon>
        <taxon>Metamonada</taxon>
        <taxon>Anaeramoebidae</taxon>
        <taxon>Anaeramoeba</taxon>
    </lineage>
</organism>
<feature type="transmembrane region" description="Helical" evidence="1">
    <location>
        <begin position="118"/>
        <end position="138"/>
    </location>
</feature>
<dbReference type="Proteomes" id="UP001146793">
    <property type="component" value="Unassembled WGS sequence"/>
</dbReference>
<accession>A0AAV7Z684</accession>
<reference evidence="3" key="1">
    <citation type="submission" date="2022-08" db="EMBL/GenBank/DDBJ databases">
        <title>Novel sulfate-reducing endosymbionts in the free-living metamonad Anaeramoeba.</title>
        <authorList>
            <person name="Jerlstrom-Hultqvist J."/>
            <person name="Cepicka I."/>
            <person name="Gallot-Lavallee L."/>
            <person name="Salas-Leiva D."/>
            <person name="Curtis B.A."/>
            <person name="Zahonova K."/>
            <person name="Pipaliya S."/>
            <person name="Dacks J."/>
            <person name="Roger A.J."/>
        </authorList>
    </citation>
    <scope>NUCLEOTIDE SEQUENCE</scope>
    <source>
        <strain evidence="3">Schooner1</strain>
    </source>
</reference>
<feature type="transmembrane region" description="Helical" evidence="1">
    <location>
        <begin position="222"/>
        <end position="245"/>
    </location>
</feature>
<keyword evidence="1" id="KW-0812">Transmembrane</keyword>
<dbReference type="Proteomes" id="UP001150062">
    <property type="component" value="Unassembled WGS sequence"/>
</dbReference>
<dbReference type="EMBL" id="JAOAOG010000276">
    <property type="protein sequence ID" value="KAJ6233528.1"/>
    <property type="molecule type" value="Genomic_DNA"/>
</dbReference>
<keyword evidence="5" id="KW-1185">Reference proteome</keyword>
<evidence type="ECO:0000256" key="1">
    <source>
        <dbReference type="SAM" id="Phobius"/>
    </source>
</evidence>
<keyword evidence="1" id="KW-1133">Transmembrane helix</keyword>
<evidence type="ECO:0000313" key="2">
    <source>
        <dbReference type="EMBL" id="KAJ3437596.1"/>
    </source>
</evidence>
<dbReference type="EMBL" id="JANTQA010000033">
    <property type="protein sequence ID" value="KAJ3437596.1"/>
    <property type="molecule type" value="Genomic_DNA"/>
</dbReference>
<feature type="transmembrane region" description="Helical" evidence="1">
    <location>
        <begin position="144"/>
        <end position="164"/>
    </location>
</feature>
<sequence length="277" mass="31884">MITSSKLDISLWVCLGLYVVQIITCLTVLIRGICSQSKDARYKQIFLILVIFVSICRIPYLLFYTDLVKNKKIFNLVSVLLGDTFLFAILVLTFALAQMLAKLQSNTFDQSEKTSKKILFCLVIWLIVLYIISILLVYPKLEVIGLSFFRGITYLISLFFLLFYSTRLKKIFPPYLSAQLYKLLKNIQRVSIYLFIIFIGRAVVVIYLAYIKFLDMQTLQVIFLIFLDFFLSEILSTIIIILIVFRDPEKKTVIDVPTNSLITPILSNGSGEELQSN</sequence>
<name>A0AAV7Z684_9EUKA</name>